<evidence type="ECO:0000313" key="4">
    <source>
        <dbReference type="Proteomes" id="UP000191988"/>
    </source>
</evidence>
<gene>
    <name evidence="3" type="ORF">AGR3A_Cc120065</name>
</gene>
<protein>
    <submittedName>
        <fullName evidence="3">Phage terminase GpA</fullName>
    </submittedName>
</protein>
<dbReference type="AlphaFoldDB" id="A0A1S7NMU2"/>
<proteinExistence type="predicted"/>
<evidence type="ECO:0000256" key="1">
    <source>
        <dbReference type="SAM" id="MobiDB-lite"/>
    </source>
</evidence>
<feature type="signal peptide" evidence="2">
    <location>
        <begin position="1"/>
        <end position="31"/>
    </location>
</feature>
<organism evidence="3 4">
    <name type="scientific">Agrobacterium tomkonis CFBP 6623</name>
    <dbReference type="NCBI Taxonomy" id="1183432"/>
    <lineage>
        <taxon>Bacteria</taxon>
        <taxon>Pseudomonadati</taxon>
        <taxon>Pseudomonadota</taxon>
        <taxon>Alphaproteobacteria</taxon>
        <taxon>Hyphomicrobiales</taxon>
        <taxon>Rhizobiaceae</taxon>
        <taxon>Rhizobium/Agrobacterium group</taxon>
        <taxon>Agrobacterium</taxon>
        <taxon>Agrobacterium tumefaciens complex</taxon>
    </lineage>
</organism>
<dbReference type="Proteomes" id="UP000191988">
    <property type="component" value="Unassembled WGS sequence"/>
</dbReference>
<keyword evidence="4" id="KW-1185">Reference proteome</keyword>
<feature type="region of interest" description="Disordered" evidence="1">
    <location>
        <begin position="116"/>
        <end position="137"/>
    </location>
</feature>
<sequence length="553" mass="59750">MKKAAYVFATVAAIVCFGLAFTILSADPSHAASLIGHDAFVQTRGMLDHVYQATPALLALRATAADLTTRAENKRKELVEGLSDEAARAIEKEHSDILAELDGVRAGIATLENAERGGTAPAPQNNNPQAAAQNAERAERERITTIDDLAARAGFPEFARDHIRSGTSLDSFRGLLLDHMVTNERTAPTDSRVRVQVGNDEADTIRSARVEALAYGLGAPVPQAGPSAAARQYMGQGLVDIAADSVNFHGRRMLNARDIDNIFSRAAHSTSDFPVIFEGAVNRTLEQRYALAQPTFKRFARKKNFRDFRPDTVVKTGDFPMLEKILENGKIKFGSFGEGKEAVQAFSYAIALNISRPMLINDDLGAIAELLTSYGASVALFEELTFYAGAYNGKLADGKTVFHADHNNLAAAGSAITVDSVGEGRKSMGQQKSLDGKPLLANPARIMLVGPNQLTEAEKLLASITPATVSTVNIFSGKFELVETSQIADNSWNLFADPVTGSNYRWGYLEGYEAPRVRMDEPFGSQGFSMSVEHDFGCGATDFRFGYRNPGQA</sequence>
<dbReference type="Pfam" id="PF25209">
    <property type="entry name" value="Phage_capsid_4"/>
    <property type="match status" value="1"/>
</dbReference>
<accession>A0A1S7NMU2</accession>
<dbReference type="RefSeq" id="WP_080841901.1">
    <property type="nucleotide sequence ID" value="NZ_LT009723.1"/>
</dbReference>
<keyword evidence="2" id="KW-0732">Signal</keyword>
<evidence type="ECO:0000256" key="2">
    <source>
        <dbReference type="SAM" id="SignalP"/>
    </source>
</evidence>
<evidence type="ECO:0000313" key="3">
    <source>
        <dbReference type="EMBL" id="CUX09347.1"/>
    </source>
</evidence>
<reference evidence="4" key="1">
    <citation type="submission" date="2016-01" db="EMBL/GenBank/DDBJ databases">
        <authorList>
            <person name="Regsiter A."/>
            <person name="william w."/>
        </authorList>
    </citation>
    <scope>NUCLEOTIDE SEQUENCE [LARGE SCALE GENOMIC DNA]</scope>
    <source>
        <strain evidence="4">CFBP 6623</strain>
    </source>
</reference>
<dbReference type="EMBL" id="FBWK01000004">
    <property type="protein sequence ID" value="CUX09347.1"/>
    <property type="molecule type" value="Genomic_DNA"/>
</dbReference>
<feature type="chain" id="PRO_5012955612" evidence="2">
    <location>
        <begin position="32"/>
        <end position="553"/>
    </location>
</feature>
<dbReference type="STRING" id="1183432.AGR3A_Cc120065"/>
<feature type="compositionally biased region" description="Low complexity" evidence="1">
    <location>
        <begin position="120"/>
        <end position="135"/>
    </location>
</feature>
<name>A0A1S7NMU2_9HYPH</name>